<evidence type="ECO:0000256" key="5">
    <source>
        <dbReference type="ARBA" id="ARBA00023004"/>
    </source>
</evidence>
<keyword evidence="5 6" id="KW-0408">Iron</keyword>
<dbReference type="PROSITE" id="PS00086">
    <property type="entry name" value="CYTOCHROME_P450"/>
    <property type="match status" value="2"/>
</dbReference>
<name>A0A4P7NVP0_PYROR</name>
<gene>
    <name evidence="8" type="ORF">PoMZ_13563</name>
</gene>
<protein>
    <recommendedName>
        <fullName evidence="10">Isotrichodermin C-15 hydroxylase</fullName>
    </recommendedName>
</protein>
<accession>A0A4P7NVP0</accession>
<evidence type="ECO:0008006" key="10">
    <source>
        <dbReference type="Google" id="ProtNLM"/>
    </source>
</evidence>
<dbReference type="CDD" id="cd11058">
    <property type="entry name" value="CYP60B-like"/>
    <property type="match status" value="1"/>
</dbReference>
<dbReference type="PANTHER" id="PTHR24305:SF210">
    <property type="entry name" value="CYTOCHROME P450 MONOOXYGENASE ASQL-RELATED"/>
    <property type="match status" value="1"/>
</dbReference>
<evidence type="ECO:0000256" key="7">
    <source>
        <dbReference type="SAM" id="Phobius"/>
    </source>
</evidence>
<dbReference type="PANTHER" id="PTHR24305">
    <property type="entry name" value="CYTOCHROME P450"/>
    <property type="match status" value="1"/>
</dbReference>
<dbReference type="GO" id="GO:0016705">
    <property type="term" value="F:oxidoreductase activity, acting on paired donors, with incorporation or reduction of molecular oxygen"/>
    <property type="evidence" value="ECO:0007669"/>
    <property type="project" value="InterPro"/>
</dbReference>
<comment type="similarity">
    <text evidence="2">Belongs to the cytochrome P450 family.</text>
</comment>
<evidence type="ECO:0000313" key="8">
    <source>
        <dbReference type="EMBL" id="QBZ66580.1"/>
    </source>
</evidence>
<dbReference type="InterPro" id="IPR050121">
    <property type="entry name" value="Cytochrome_P450_monoxygenase"/>
</dbReference>
<feature type="transmembrane region" description="Helical" evidence="7">
    <location>
        <begin position="12"/>
        <end position="32"/>
    </location>
</feature>
<dbReference type="SUPFAM" id="SSF48264">
    <property type="entry name" value="Cytochrome P450"/>
    <property type="match status" value="2"/>
</dbReference>
<dbReference type="Gene3D" id="1.10.630.10">
    <property type="entry name" value="Cytochrome P450"/>
    <property type="match status" value="2"/>
</dbReference>
<dbReference type="AlphaFoldDB" id="A0A4P7NVP0"/>
<dbReference type="EMBL" id="CP034210">
    <property type="protein sequence ID" value="QBZ66580.1"/>
    <property type="molecule type" value="Genomic_DNA"/>
</dbReference>
<evidence type="ECO:0000256" key="3">
    <source>
        <dbReference type="ARBA" id="ARBA00022617"/>
    </source>
</evidence>
<evidence type="ECO:0000256" key="4">
    <source>
        <dbReference type="ARBA" id="ARBA00022723"/>
    </source>
</evidence>
<dbReference type="Proteomes" id="UP000294847">
    <property type="component" value="Chromosome 7"/>
</dbReference>
<dbReference type="GO" id="GO:0004497">
    <property type="term" value="F:monooxygenase activity"/>
    <property type="evidence" value="ECO:0007669"/>
    <property type="project" value="InterPro"/>
</dbReference>
<proteinExistence type="inferred from homology"/>
<dbReference type="PRINTS" id="PR00385">
    <property type="entry name" value="P450"/>
</dbReference>
<dbReference type="InterPro" id="IPR001128">
    <property type="entry name" value="Cyt_P450"/>
</dbReference>
<evidence type="ECO:0000256" key="6">
    <source>
        <dbReference type="PIRSR" id="PIRSR602401-1"/>
    </source>
</evidence>
<keyword evidence="7" id="KW-0812">Transmembrane</keyword>
<reference evidence="8 9" key="1">
    <citation type="journal article" date="2019" name="Mol. Biol. Evol.">
        <title>Blast fungal genomes show frequent chromosomal changes, gene gains and losses, and effector gene turnover.</title>
        <authorList>
            <person name="Gomez Luciano L.B."/>
            <person name="Jason Tsai I."/>
            <person name="Chuma I."/>
            <person name="Tosa Y."/>
            <person name="Chen Y.H."/>
            <person name="Li J.Y."/>
            <person name="Li M.Y."/>
            <person name="Jade Lu M.Y."/>
            <person name="Nakayashiki H."/>
            <person name="Li W.H."/>
        </authorList>
    </citation>
    <scope>NUCLEOTIDE SEQUENCE [LARGE SCALE GENOMIC DNA]</scope>
    <source>
        <strain evidence="8">MZ5-1-6</strain>
    </source>
</reference>
<dbReference type="InterPro" id="IPR036396">
    <property type="entry name" value="Cyt_P450_sf"/>
</dbReference>
<comment type="cofactor">
    <cofactor evidence="1 6">
        <name>heme</name>
        <dbReference type="ChEBI" id="CHEBI:30413"/>
    </cofactor>
</comment>
<keyword evidence="4 6" id="KW-0479">Metal-binding</keyword>
<evidence type="ECO:0000256" key="2">
    <source>
        <dbReference type="ARBA" id="ARBA00010617"/>
    </source>
</evidence>
<dbReference type="Pfam" id="PF00067">
    <property type="entry name" value="p450"/>
    <property type="match status" value="2"/>
</dbReference>
<keyword evidence="3 6" id="KW-0349">Heme</keyword>
<evidence type="ECO:0000313" key="9">
    <source>
        <dbReference type="Proteomes" id="UP000294847"/>
    </source>
</evidence>
<sequence length="908" mass="100917">MDQIVAVNQPLAALVAIAGLGFFAKALYNVFFHPLREFPGPLLARATRVYYSNHRSTGQLELLTKELYDKYGSVVRIAPDELSFVDEAAWVDIYGSRTKVRLQKESFFYLGATAPNGEKNLCVCSDADHSRIRGVLSHAFSDKALYSQKALITRHVSHMMRRIGQLGGARTDAVRWLQHCTYDIISDLALGTSAGALDCDGWSPSAHLVFESVKEGIMAIECVRFLPFRSLLVHLLMKAFGTSRRRAFDTANEKAQTRMETGNFDRPDLMSYILQANETGKELTSAEITANVALLLDVGSETTASMLAGCLFYVTKDLAVLNRLTGEIRCSFDTAEEIDSKRLATLPFLNAVLQESLRLYPPVAAATPRLTPPSGCLIAGRFVPGNTTVAINQYAAYHIAANFTDPLSFSPTRWLGEKRFSDDKRATFQPFSLGARDCLGRNLAWAEIRLVKMLSTSPLPGLSIDSLLIATGLVLLAYMVAKSIYLAFLHPLSKFPGPPAAAVSNAYMDIYARPSSGKKVFLKLGEYERPGDISTTRDPGLHAIQKRALSKGFSIGAMRDQEKVLQQYLDSLLNQIRRLGSHGQNAIDIGEALNWFTLDIIGDLAFGEPFDSVSQASNVAISLITDALRYTNVEYLQRQMPYIAPLAARLLFPTSLKQKHNEYQRLAAAKAKRRIEKADLDRQDFFSHLINDCRINEKELTATAWTIIMAGSETTATALTATIFYLLRYPDTLSKLGREVRASFSSAELITGDSILRLKYLNVVIEEGLRLFPPLAIGLPRESPGAVVDGHYIPQGTTVSVENFSMSYDPRYWEDPKAFKPERWLVGLGADRPSEAHHPFSEGTRSCIGKNLAYLEMRILLANLVWHFDWELASTDIQDLNSSCQCFALWTMPKLLVKFRPRVEHCVG</sequence>
<keyword evidence="7" id="KW-0472">Membrane</keyword>
<evidence type="ECO:0000256" key="1">
    <source>
        <dbReference type="ARBA" id="ARBA00001971"/>
    </source>
</evidence>
<keyword evidence="7" id="KW-1133">Transmembrane helix</keyword>
<dbReference type="PRINTS" id="PR00463">
    <property type="entry name" value="EP450I"/>
</dbReference>
<dbReference type="InterPro" id="IPR017972">
    <property type="entry name" value="Cyt_P450_CS"/>
</dbReference>
<dbReference type="GO" id="GO:0020037">
    <property type="term" value="F:heme binding"/>
    <property type="evidence" value="ECO:0007669"/>
    <property type="project" value="InterPro"/>
</dbReference>
<dbReference type="GO" id="GO:0005506">
    <property type="term" value="F:iron ion binding"/>
    <property type="evidence" value="ECO:0007669"/>
    <property type="project" value="InterPro"/>
</dbReference>
<feature type="binding site" description="axial binding residue" evidence="6">
    <location>
        <position position="847"/>
    </location>
    <ligand>
        <name>heme</name>
        <dbReference type="ChEBI" id="CHEBI:30413"/>
    </ligand>
    <ligandPart>
        <name>Fe</name>
        <dbReference type="ChEBI" id="CHEBI:18248"/>
    </ligandPart>
</feature>
<dbReference type="InterPro" id="IPR002401">
    <property type="entry name" value="Cyt_P450_E_grp-I"/>
</dbReference>
<organism evidence="8 9">
    <name type="scientific">Pyricularia oryzae</name>
    <name type="common">Rice blast fungus</name>
    <name type="synonym">Magnaporthe oryzae</name>
    <dbReference type="NCBI Taxonomy" id="318829"/>
    <lineage>
        <taxon>Eukaryota</taxon>
        <taxon>Fungi</taxon>
        <taxon>Dikarya</taxon>
        <taxon>Ascomycota</taxon>
        <taxon>Pezizomycotina</taxon>
        <taxon>Sordariomycetes</taxon>
        <taxon>Sordariomycetidae</taxon>
        <taxon>Magnaporthales</taxon>
        <taxon>Pyriculariaceae</taxon>
        <taxon>Pyricularia</taxon>
    </lineage>
</organism>